<feature type="domain" description="DUF6286" evidence="3">
    <location>
        <begin position="189"/>
        <end position="293"/>
    </location>
</feature>
<evidence type="ECO:0000259" key="3">
    <source>
        <dbReference type="Pfam" id="PF19803"/>
    </source>
</evidence>
<evidence type="ECO:0000256" key="2">
    <source>
        <dbReference type="SAM" id="Phobius"/>
    </source>
</evidence>
<name>A0ABU2WC53_9ACTN</name>
<sequence>MTVPAGERGTTTVAPRAVRRIAERAAAEALPDGGSVLRGSAAVRGASARIAVGVRLPYPVRADEAARRVRERAATRTAALTGLSVPRAEVRVDALSPGAPTTARDAVEAACGPGDGKGGSGPRIRARRRVPAAVLAAVGAVACGLVLVDVVAVRFGEAPAGWRTAVLDWASGHGPADTAVRLGGAVAALVGAWLLGCALLPGLRRRLRMAAPAPAVRAALDRTAAARVLRERALGVPGVVHARVSVRRRRARVLAGVGYGDPDEVRAEAVRVLGASLPELGLARTPVLRVRVRVRSEAGGYAGAPQKPEVMAGSPGAGMSGVPEESGARGGPRDGGARELCGEGAVSRPRDGGGA</sequence>
<evidence type="ECO:0000313" key="5">
    <source>
        <dbReference type="Proteomes" id="UP001180556"/>
    </source>
</evidence>
<organism evidence="4 5">
    <name type="scientific">Streptomyces stephensoniae</name>
    <dbReference type="NCBI Taxonomy" id="3375367"/>
    <lineage>
        <taxon>Bacteria</taxon>
        <taxon>Bacillati</taxon>
        <taxon>Actinomycetota</taxon>
        <taxon>Actinomycetes</taxon>
        <taxon>Kitasatosporales</taxon>
        <taxon>Streptomycetaceae</taxon>
        <taxon>Streptomyces</taxon>
    </lineage>
</organism>
<accession>A0ABU2WC53</accession>
<feature type="transmembrane region" description="Helical" evidence="2">
    <location>
        <begin position="132"/>
        <end position="153"/>
    </location>
</feature>
<dbReference type="Proteomes" id="UP001180556">
    <property type="component" value="Unassembled WGS sequence"/>
</dbReference>
<keyword evidence="2" id="KW-0472">Membrane</keyword>
<feature type="compositionally biased region" description="Basic and acidic residues" evidence="1">
    <location>
        <begin position="331"/>
        <end position="341"/>
    </location>
</feature>
<feature type="region of interest" description="Disordered" evidence="1">
    <location>
        <begin position="298"/>
        <end position="355"/>
    </location>
</feature>
<dbReference type="Pfam" id="PF19803">
    <property type="entry name" value="DUF6286"/>
    <property type="match status" value="1"/>
</dbReference>
<keyword evidence="2" id="KW-1133">Transmembrane helix</keyword>
<dbReference type="EMBL" id="JAVRFG010000086">
    <property type="protein sequence ID" value="MDT0495469.1"/>
    <property type="molecule type" value="Genomic_DNA"/>
</dbReference>
<dbReference type="InterPro" id="IPR046253">
    <property type="entry name" value="DUF6286"/>
</dbReference>
<proteinExistence type="predicted"/>
<evidence type="ECO:0000256" key="1">
    <source>
        <dbReference type="SAM" id="MobiDB-lite"/>
    </source>
</evidence>
<feature type="region of interest" description="Disordered" evidence="1">
    <location>
        <begin position="103"/>
        <end position="123"/>
    </location>
</feature>
<reference evidence="5" key="1">
    <citation type="submission" date="2023-07" db="EMBL/GenBank/DDBJ databases">
        <title>30 novel species of actinomycetes from the DSMZ collection.</title>
        <authorList>
            <person name="Nouioui I."/>
        </authorList>
    </citation>
    <scope>NUCLEOTIDE SEQUENCE [LARGE SCALE GENOMIC DNA]</scope>
    <source>
        <strain evidence="5">DSM 40932</strain>
    </source>
</reference>
<keyword evidence="2" id="KW-0812">Transmembrane</keyword>
<comment type="caution">
    <text evidence="4">The sequence shown here is derived from an EMBL/GenBank/DDBJ whole genome shotgun (WGS) entry which is preliminary data.</text>
</comment>
<evidence type="ECO:0000313" key="4">
    <source>
        <dbReference type="EMBL" id="MDT0495469.1"/>
    </source>
</evidence>
<gene>
    <name evidence="4" type="ORF">RM717_33820</name>
</gene>
<dbReference type="RefSeq" id="WP_311606137.1">
    <property type="nucleotide sequence ID" value="NZ_JAVRFG010000086.1"/>
</dbReference>
<feature type="transmembrane region" description="Helical" evidence="2">
    <location>
        <begin position="179"/>
        <end position="200"/>
    </location>
</feature>
<keyword evidence="5" id="KW-1185">Reference proteome</keyword>
<protein>
    <submittedName>
        <fullName evidence="4">DUF6286 domain-containing protein</fullName>
    </submittedName>
</protein>